<evidence type="ECO:0000256" key="7">
    <source>
        <dbReference type="ARBA" id="ARBA00024184"/>
    </source>
</evidence>
<comment type="caution">
    <text evidence="10">The sequence shown here is derived from an EMBL/GenBank/DDBJ whole genome shotgun (WGS) entry which is preliminary data.</text>
</comment>
<dbReference type="GO" id="GO:0009506">
    <property type="term" value="C:plasmodesma"/>
    <property type="evidence" value="ECO:0007669"/>
    <property type="project" value="UniProtKB-SubCell"/>
</dbReference>
<dbReference type="InterPro" id="IPR002902">
    <property type="entry name" value="GNK2"/>
</dbReference>
<dbReference type="AlphaFoldDB" id="A0ABC8K4M1"/>
<proteinExistence type="inferred from homology"/>
<dbReference type="InterPro" id="IPR038408">
    <property type="entry name" value="GNK2_sf"/>
</dbReference>
<evidence type="ECO:0000256" key="2">
    <source>
        <dbReference type="ARBA" id="ARBA00022581"/>
    </source>
</evidence>
<dbReference type="PANTHER" id="PTHR32080">
    <property type="entry name" value="ANTIFUNGAL PROTEIN GINKBILOBIN-2-LIKE"/>
    <property type="match status" value="1"/>
</dbReference>
<comment type="subcellular location">
    <subcellularLocation>
        <location evidence="7">Cell junction</location>
        <location evidence="7">Plasmodesma</location>
    </subcellularLocation>
    <subcellularLocation>
        <location evidence="1">Cell membrane</location>
        <topology evidence="1">Single-pass type I membrane protein</topology>
    </subcellularLocation>
</comment>
<keyword evidence="5" id="KW-0965">Cell junction</keyword>
<dbReference type="PANTHER" id="PTHR32080:SF55">
    <property type="entry name" value="GNK2-HOMOLOGOUS DOMAIN-CONTAINING PROTEIN"/>
    <property type="match status" value="1"/>
</dbReference>
<dbReference type="GO" id="GO:0005886">
    <property type="term" value="C:plasma membrane"/>
    <property type="evidence" value="ECO:0007669"/>
    <property type="project" value="UniProtKB-SubCell"/>
</dbReference>
<accession>A0ABC8K4M1</accession>
<gene>
    <name evidence="10" type="ORF">ERUC_LOCUS19230</name>
</gene>
<keyword evidence="6" id="KW-1015">Disulfide bond</keyword>
<name>A0ABC8K4M1_ERUVS</name>
<feature type="domain" description="Gnk2-homologous" evidence="9">
    <location>
        <begin position="134"/>
        <end position="233"/>
    </location>
</feature>
<evidence type="ECO:0000256" key="4">
    <source>
        <dbReference type="ARBA" id="ARBA00022737"/>
    </source>
</evidence>
<dbReference type="Gene3D" id="3.30.430.20">
    <property type="entry name" value="Gnk2 domain, C-X8-C-X2-C motif"/>
    <property type="match status" value="2"/>
</dbReference>
<dbReference type="EMBL" id="CAKOAT010182488">
    <property type="protein sequence ID" value="CAH8353475.1"/>
    <property type="molecule type" value="Genomic_DNA"/>
</dbReference>
<comment type="similarity">
    <text evidence="8">Belongs to the cysteine-rich repeat secretory protein family. Plasmodesmata-located proteins (PDLD) subfamily.</text>
</comment>
<organism evidence="10 11">
    <name type="scientific">Eruca vesicaria subsp. sativa</name>
    <name type="common">Garden rocket</name>
    <name type="synonym">Eruca sativa</name>
    <dbReference type="NCBI Taxonomy" id="29727"/>
    <lineage>
        <taxon>Eukaryota</taxon>
        <taxon>Viridiplantae</taxon>
        <taxon>Streptophyta</taxon>
        <taxon>Embryophyta</taxon>
        <taxon>Tracheophyta</taxon>
        <taxon>Spermatophyta</taxon>
        <taxon>Magnoliopsida</taxon>
        <taxon>eudicotyledons</taxon>
        <taxon>Gunneridae</taxon>
        <taxon>Pentapetalae</taxon>
        <taxon>rosids</taxon>
        <taxon>malvids</taxon>
        <taxon>Brassicales</taxon>
        <taxon>Brassicaceae</taxon>
        <taxon>Brassiceae</taxon>
        <taxon>Eruca</taxon>
    </lineage>
</organism>
<keyword evidence="4" id="KW-0677">Repeat</keyword>
<dbReference type="CDD" id="cd23509">
    <property type="entry name" value="Gnk2-like"/>
    <property type="match status" value="2"/>
</dbReference>
<dbReference type="Proteomes" id="UP001642260">
    <property type="component" value="Unassembled WGS sequence"/>
</dbReference>
<evidence type="ECO:0000256" key="6">
    <source>
        <dbReference type="ARBA" id="ARBA00023157"/>
    </source>
</evidence>
<keyword evidence="11" id="KW-1185">Reference proteome</keyword>
<dbReference type="PROSITE" id="PS51473">
    <property type="entry name" value="GNK2"/>
    <property type="match status" value="2"/>
</dbReference>
<keyword evidence="2" id="KW-0945">Host-virus interaction</keyword>
<protein>
    <recommendedName>
        <fullName evidence="9">Gnk2-homologous domain-containing protein</fullName>
    </recommendedName>
</protein>
<evidence type="ECO:0000256" key="8">
    <source>
        <dbReference type="ARBA" id="ARBA00038393"/>
    </source>
</evidence>
<evidence type="ECO:0000256" key="5">
    <source>
        <dbReference type="ARBA" id="ARBA00022949"/>
    </source>
</evidence>
<evidence type="ECO:0000313" key="11">
    <source>
        <dbReference type="Proteomes" id="UP001642260"/>
    </source>
</evidence>
<dbReference type="InterPro" id="IPR051378">
    <property type="entry name" value="Cell2Cell_Antifungal"/>
</dbReference>
<evidence type="ECO:0000256" key="3">
    <source>
        <dbReference type="ARBA" id="ARBA00022729"/>
    </source>
</evidence>
<reference evidence="10 11" key="1">
    <citation type="submission" date="2022-03" db="EMBL/GenBank/DDBJ databases">
        <authorList>
            <person name="Macdonald S."/>
            <person name="Ahmed S."/>
            <person name="Newling K."/>
        </authorList>
    </citation>
    <scope>NUCLEOTIDE SEQUENCE [LARGE SCALE GENOMIC DNA]</scope>
</reference>
<dbReference type="Pfam" id="PF01657">
    <property type="entry name" value="Stress-antifung"/>
    <property type="match status" value="2"/>
</dbReference>
<evidence type="ECO:0000259" key="9">
    <source>
        <dbReference type="PROSITE" id="PS51473"/>
    </source>
</evidence>
<keyword evidence="3" id="KW-0732">Signal</keyword>
<feature type="domain" description="Gnk2-homologous" evidence="9">
    <location>
        <begin position="30"/>
        <end position="128"/>
    </location>
</feature>
<evidence type="ECO:0000256" key="1">
    <source>
        <dbReference type="ARBA" id="ARBA00004251"/>
    </source>
</evidence>
<sequence>MPSTVTIISISVVIAAVYLLTSFAFPAVEPLVYYHYCSPPKYFPGSSSKSNVSSLLNMFVNSASIYTYNNLTVNGNYGLHQCRGDLSSDECVSCVAQAVRLLQSHSVGETGCALQLEGCLVKHDNVMFFGVADNTAMVMSCGTPAGYNKYKSDELTNALVNKVVASSGTSYRVERSGKAQAVAQCTGDLSETDCQDCLIEAIQRLKLQPFCGTSSWGDVYLAKCYVGYSSHGVIGEGN</sequence>
<evidence type="ECO:0000313" key="10">
    <source>
        <dbReference type="EMBL" id="CAH8353475.1"/>
    </source>
</evidence>